<dbReference type="SMART" id="SM00422">
    <property type="entry name" value="HTH_MERR"/>
    <property type="match status" value="1"/>
</dbReference>
<dbReference type="GO" id="GO:0006355">
    <property type="term" value="P:regulation of DNA-templated transcription"/>
    <property type="evidence" value="ECO:0007669"/>
    <property type="project" value="InterPro"/>
</dbReference>
<dbReference type="InterPro" id="IPR000551">
    <property type="entry name" value="MerR-type_HTH_dom"/>
</dbReference>
<feature type="domain" description="HTH merR-type" evidence="10">
    <location>
        <begin position="6"/>
        <end position="76"/>
    </location>
</feature>
<dbReference type="GO" id="GO:0005737">
    <property type="term" value="C:cytoplasm"/>
    <property type="evidence" value="ECO:0007669"/>
    <property type="project" value="UniProtKB-SubCell"/>
</dbReference>
<comment type="subcellular location">
    <subcellularLocation>
        <location evidence="1">Cytoplasm</location>
    </subcellularLocation>
</comment>
<reference evidence="11" key="1">
    <citation type="submission" date="2021-01" db="EMBL/GenBank/DDBJ databases">
        <title>Whole genome shotgun sequence of Actinoplanes nipponensis NBRC 14063.</title>
        <authorList>
            <person name="Komaki H."/>
            <person name="Tamura T."/>
        </authorList>
    </citation>
    <scope>NUCLEOTIDE SEQUENCE</scope>
    <source>
        <strain evidence="11">NBRC 14063</strain>
    </source>
</reference>
<evidence type="ECO:0000313" key="12">
    <source>
        <dbReference type="Proteomes" id="UP000647172"/>
    </source>
</evidence>
<evidence type="ECO:0000256" key="2">
    <source>
        <dbReference type="ARBA" id="ARBA00010752"/>
    </source>
</evidence>
<evidence type="ECO:0000313" key="11">
    <source>
        <dbReference type="EMBL" id="GIE49973.1"/>
    </source>
</evidence>
<keyword evidence="4" id="KW-0808">Transferase</keyword>
<dbReference type="PANTHER" id="PTHR30478">
    <property type="entry name" value="DNA POLYMERASE III SUBUNIT BETA"/>
    <property type="match status" value="1"/>
</dbReference>
<dbReference type="Gene3D" id="1.10.1660.10">
    <property type="match status" value="1"/>
</dbReference>
<keyword evidence="9" id="KW-0175">Coiled coil</keyword>
<evidence type="ECO:0000256" key="5">
    <source>
        <dbReference type="ARBA" id="ARBA00022695"/>
    </source>
</evidence>
<evidence type="ECO:0000256" key="6">
    <source>
        <dbReference type="ARBA" id="ARBA00022705"/>
    </source>
</evidence>
<keyword evidence="8" id="KW-0238">DNA-binding</keyword>
<dbReference type="GO" id="GO:0003677">
    <property type="term" value="F:DNA binding"/>
    <property type="evidence" value="ECO:0007669"/>
    <property type="project" value="UniProtKB-KW"/>
</dbReference>
<keyword evidence="3" id="KW-0963">Cytoplasm</keyword>
<dbReference type="Pfam" id="PF02767">
    <property type="entry name" value="DNA_pol3_beta_2"/>
    <property type="match status" value="1"/>
</dbReference>
<evidence type="ECO:0000256" key="9">
    <source>
        <dbReference type="SAM" id="Coils"/>
    </source>
</evidence>
<proteinExistence type="inferred from homology"/>
<dbReference type="RefSeq" id="WP_203769607.1">
    <property type="nucleotide sequence ID" value="NZ_BAAAYJ010000107.1"/>
</dbReference>
<dbReference type="GO" id="GO:0003887">
    <property type="term" value="F:DNA-directed DNA polymerase activity"/>
    <property type="evidence" value="ECO:0007669"/>
    <property type="project" value="UniProtKB-KW"/>
</dbReference>
<accession>A0A919JHY4</accession>
<dbReference type="AlphaFoldDB" id="A0A919JHY4"/>
<dbReference type="GO" id="GO:0008408">
    <property type="term" value="F:3'-5' exonuclease activity"/>
    <property type="evidence" value="ECO:0007669"/>
    <property type="project" value="InterPro"/>
</dbReference>
<keyword evidence="5" id="KW-0548">Nucleotidyltransferase</keyword>
<feature type="coiled-coil region" evidence="9">
    <location>
        <begin position="84"/>
        <end position="111"/>
    </location>
</feature>
<organism evidence="11 12">
    <name type="scientific">Actinoplanes nipponensis</name>
    <dbReference type="NCBI Taxonomy" id="135950"/>
    <lineage>
        <taxon>Bacteria</taxon>
        <taxon>Bacillati</taxon>
        <taxon>Actinomycetota</taxon>
        <taxon>Actinomycetes</taxon>
        <taxon>Micromonosporales</taxon>
        <taxon>Micromonosporaceae</taxon>
        <taxon>Actinoplanes</taxon>
    </lineage>
</organism>
<keyword evidence="6" id="KW-0235">DNA replication</keyword>
<evidence type="ECO:0000256" key="4">
    <source>
        <dbReference type="ARBA" id="ARBA00022679"/>
    </source>
</evidence>
<dbReference type="InterPro" id="IPR001001">
    <property type="entry name" value="DNA_polIII_beta"/>
</dbReference>
<evidence type="ECO:0000256" key="3">
    <source>
        <dbReference type="ARBA" id="ARBA00022490"/>
    </source>
</evidence>
<protein>
    <recommendedName>
        <fullName evidence="10">HTH merR-type domain-containing protein</fullName>
    </recommendedName>
</protein>
<comment type="caution">
    <text evidence="11">The sequence shown here is derived from an EMBL/GenBank/DDBJ whole genome shotgun (WGS) entry which is preliminary data.</text>
</comment>
<dbReference type="PROSITE" id="PS50937">
    <property type="entry name" value="HTH_MERR_2"/>
    <property type="match status" value="1"/>
</dbReference>
<dbReference type="SMART" id="SM00480">
    <property type="entry name" value="POL3Bc"/>
    <property type="match status" value="1"/>
</dbReference>
<evidence type="ECO:0000256" key="1">
    <source>
        <dbReference type="ARBA" id="ARBA00004496"/>
    </source>
</evidence>
<dbReference type="PROSITE" id="PS00552">
    <property type="entry name" value="HTH_MERR_1"/>
    <property type="match status" value="1"/>
</dbReference>
<dbReference type="Proteomes" id="UP000647172">
    <property type="component" value="Unassembled WGS sequence"/>
</dbReference>
<dbReference type="PANTHER" id="PTHR30478:SF0">
    <property type="entry name" value="BETA SLIDING CLAMP"/>
    <property type="match status" value="1"/>
</dbReference>
<dbReference type="GO" id="GO:0006271">
    <property type="term" value="P:DNA strand elongation involved in DNA replication"/>
    <property type="evidence" value="ECO:0007669"/>
    <property type="project" value="TreeGrafter"/>
</dbReference>
<evidence type="ECO:0000256" key="8">
    <source>
        <dbReference type="ARBA" id="ARBA00023125"/>
    </source>
</evidence>
<dbReference type="Gene3D" id="3.10.150.10">
    <property type="entry name" value="DNA Polymerase III, subunit A, domain 2"/>
    <property type="match status" value="2"/>
</dbReference>
<evidence type="ECO:0000259" key="10">
    <source>
        <dbReference type="PROSITE" id="PS50937"/>
    </source>
</evidence>
<dbReference type="InterPro" id="IPR022637">
    <property type="entry name" value="DNA_polIII_beta_cen"/>
</dbReference>
<dbReference type="SUPFAM" id="SSF55979">
    <property type="entry name" value="DNA clamp"/>
    <property type="match status" value="2"/>
</dbReference>
<dbReference type="InterPro" id="IPR046938">
    <property type="entry name" value="DNA_clamp_sf"/>
</dbReference>
<evidence type="ECO:0000256" key="7">
    <source>
        <dbReference type="ARBA" id="ARBA00022932"/>
    </source>
</evidence>
<dbReference type="SUPFAM" id="SSF46955">
    <property type="entry name" value="Putative DNA-binding domain"/>
    <property type="match status" value="1"/>
</dbReference>
<dbReference type="GO" id="GO:0009360">
    <property type="term" value="C:DNA polymerase III complex"/>
    <property type="evidence" value="ECO:0007669"/>
    <property type="project" value="InterPro"/>
</dbReference>
<dbReference type="EMBL" id="BOMQ01000043">
    <property type="protein sequence ID" value="GIE49973.1"/>
    <property type="molecule type" value="Genomic_DNA"/>
</dbReference>
<keyword evidence="7" id="KW-0239">DNA-directed DNA polymerase</keyword>
<dbReference type="Pfam" id="PF13411">
    <property type="entry name" value="MerR_1"/>
    <property type="match status" value="1"/>
</dbReference>
<name>A0A919JHY4_9ACTN</name>
<sequence length="352" mass="36705">MAGPGRHSIGEIARASGLSVSALRFYDGAGVLVPAEVDAATGYRRYSDDQLRAARLVAGLRRVGMPVAGITRAVAELADPPAVRRLLDEHLRRLEDGLADARRELSRVHALLDLEETVMTSVTLSAAALAAALAAVRFAACADPELPMLGGVLFETEAAGLTVVATDRYRLAVAEAAAAVSGPPARLVVPLPFVDELRTLLDGDGPAVLTLAPGTLAAEAGGRRIEAAPLPVDFPDHRRLIDLGATGSRRVTVDVAALRSAVDAAPAVSREHNGRPFDLTLLALDRAGALRVAAEADWAADEQAHVAVNREFLLEALDAGGAGQLVLELDGPIKPLAVHGAGSYSVLMPVRR</sequence>
<dbReference type="InterPro" id="IPR009061">
    <property type="entry name" value="DNA-bd_dom_put_sf"/>
</dbReference>
<keyword evidence="12" id="KW-1185">Reference proteome</keyword>
<comment type="similarity">
    <text evidence="2">Belongs to the beta sliding clamp family.</text>
</comment>
<gene>
    <name evidence="11" type="ORF">Ani05nite_35070</name>
</gene>